<dbReference type="AlphaFoldDB" id="A0A069A947"/>
<dbReference type="CDD" id="cd00880">
    <property type="entry name" value="Era_like"/>
    <property type="match status" value="1"/>
</dbReference>
<dbReference type="Proteomes" id="UP000411588">
    <property type="component" value="Unassembled WGS sequence"/>
</dbReference>
<dbReference type="EMBL" id="CAADAN010000001">
    <property type="protein sequence ID" value="VFD29553.1"/>
    <property type="molecule type" value="Genomic_DNA"/>
</dbReference>
<evidence type="ECO:0000256" key="2">
    <source>
        <dbReference type="ARBA" id="ARBA00023134"/>
    </source>
</evidence>
<dbReference type="Gene3D" id="3.40.50.300">
    <property type="entry name" value="P-loop containing nucleotide triphosphate hydrolases"/>
    <property type="match status" value="1"/>
</dbReference>
<dbReference type="InterPro" id="IPR005225">
    <property type="entry name" value="Small_GTP-bd"/>
</dbReference>
<dbReference type="InterPro" id="IPR040644">
    <property type="entry name" value="HydF_tetramer"/>
</dbReference>
<evidence type="ECO:0000259" key="4">
    <source>
        <dbReference type="Pfam" id="PF18128"/>
    </source>
</evidence>
<dbReference type="GO" id="GO:0030488">
    <property type="term" value="P:tRNA methylation"/>
    <property type="evidence" value="ECO:0007669"/>
    <property type="project" value="TreeGrafter"/>
</dbReference>
<evidence type="ECO:0000313" key="10">
    <source>
        <dbReference type="Proteomes" id="UP000411588"/>
    </source>
</evidence>
<keyword evidence="2" id="KW-0342">GTP-binding</keyword>
<evidence type="ECO:0000256" key="1">
    <source>
        <dbReference type="ARBA" id="ARBA00022741"/>
    </source>
</evidence>
<dbReference type="KEGG" id="pdf:CD630DERM_21540"/>
<dbReference type="PANTHER" id="PTHR42714:SF6">
    <property type="entry name" value="TRANSLATION INITIATION FACTOR IF-2"/>
    <property type="match status" value="1"/>
</dbReference>
<sequence length="402" mass="44082">MSLNSTPQSVRVHIGLFGKRNAGKSSIINAITNQSAAIVSDIAGTTTDPVFRPMEILPIGPCVLIDTAGLDDVGELGELRIGKSLDVLEKTDIALLVVDCQIGISQEDLSLIEKFNDKNIPHILILNKIDTIKNQSEILNLTKNKVKCPVVSVSSTDKIGIENLKNEIIKVLPKDSTEFKLVSDLIEPNDLVVLVVPIDKAAPKGRLILPQQQVIRDILDNGAISIVTKEDSLKETLSNLGKKPKLVITDSQVFPQVDKDTPKDIPLTSFSILFARQKGDLKELINGAYALENLKDGDKILMAEGCTHHRQTDDIGTVKIPNMIRKKTGKNITFEFSSGVSFTEDINKYALVVHCGACMMNRAGMLSRIEKAKSFNVPIVNYGVLIAYVKGILERSLELFNY</sequence>
<dbReference type="NCBIfam" id="TIGR03918">
    <property type="entry name" value="GTP_HydF"/>
    <property type="match status" value="1"/>
</dbReference>
<dbReference type="InterPro" id="IPR041606">
    <property type="entry name" value="HydF_dimer"/>
</dbReference>
<dbReference type="Pfam" id="PF18128">
    <property type="entry name" value="HydF_dimer"/>
    <property type="match status" value="1"/>
</dbReference>
<dbReference type="EMBL" id="LK932505">
    <property type="protein sequence ID" value="CDS85954.1"/>
    <property type="molecule type" value="Genomic_DNA"/>
</dbReference>
<organism evidence="7">
    <name type="scientific">Clostridioides difficile</name>
    <name type="common">Peptoclostridium difficile</name>
    <dbReference type="NCBI Taxonomy" id="1496"/>
    <lineage>
        <taxon>Bacteria</taxon>
        <taxon>Bacillati</taxon>
        <taxon>Bacillota</taxon>
        <taxon>Clostridia</taxon>
        <taxon>Peptostreptococcales</taxon>
        <taxon>Peptostreptococcaceae</taxon>
        <taxon>Clostridioides</taxon>
    </lineage>
</organism>
<dbReference type="EMBL" id="LK932994">
    <property type="protein sequence ID" value="CDT15378.1"/>
    <property type="molecule type" value="Genomic_DNA"/>
</dbReference>
<dbReference type="RefSeq" id="WP_003433974.1">
    <property type="nucleotide sequence ID" value="NZ_BBYB01000197.1"/>
</dbReference>
<dbReference type="PRINTS" id="PR00326">
    <property type="entry name" value="GTP1OBG"/>
</dbReference>
<dbReference type="Gene3D" id="3.40.50.11410">
    <property type="match status" value="1"/>
</dbReference>
<dbReference type="NCBIfam" id="TIGR00231">
    <property type="entry name" value="small_GTP"/>
    <property type="match status" value="1"/>
</dbReference>
<dbReference type="GO" id="GO:0005525">
    <property type="term" value="F:GTP binding"/>
    <property type="evidence" value="ECO:0007669"/>
    <property type="project" value="UniProtKB-KW"/>
</dbReference>
<dbReference type="GO" id="GO:0002098">
    <property type="term" value="P:tRNA wobble uridine modification"/>
    <property type="evidence" value="ECO:0007669"/>
    <property type="project" value="TreeGrafter"/>
</dbReference>
<feature type="domain" description="G" evidence="3">
    <location>
        <begin position="14"/>
        <end position="128"/>
    </location>
</feature>
<accession>A0A069A947</accession>
<proteinExistence type="predicted"/>
<evidence type="ECO:0000313" key="8">
    <source>
        <dbReference type="EMBL" id="CDT15378.1"/>
    </source>
</evidence>
<name>A0A069A947_CLODI</name>
<feature type="domain" description="Hydrogen maturase F tetramerization" evidence="5">
    <location>
        <begin position="283"/>
        <end position="398"/>
    </location>
</feature>
<dbReference type="PANTHER" id="PTHR42714">
    <property type="entry name" value="TRNA MODIFICATION GTPASE GTPBP3"/>
    <property type="match status" value="1"/>
</dbReference>
<gene>
    <name evidence="9" type="primary">der_2</name>
    <name evidence="8" type="ORF">BN1095_330231</name>
    <name evidence="6" type="ORF">BN1096_520567</name>
    <name evidence="7" type="ORF">BN1097_630046</name>
    <name evidence="9" type="ORF">SAMEA1402399_00598</name>
</gene>
<dbReference type="EMBL" id="LK932402">
    <property type="protein sequence ID" value="CDS87410.1"/>
    <property type="molecule type" value="Genomic_DNA"/>
</dbReference>
<dbReference type="InterPro" id="IPR023873">
    <property type="entry name" value="FeFe-hyd_GTPase_HydF"/>
</dbReference>
<evidence type="ECO:0000313" key="7">
    <source>
        <dbReference type="EMBL" id="CDS87410.1"/>
    </source>
</evidence>
<feature type="domain" description="Hydrogen maturase F dimerization" evidence="4">
    <location>
        <begin position="181"/>
        <end position="279"/>
    </location>
</feature>
<protein>
    <submittedName>
        <fullName evidence="7 9">ATP/GTP-binding protein</fullName>
    </submittedName>
</protein>
<evidence type="ECO:0000259" key="5">
    <source>
        <dbReference type="Pfam" id="PF18133"/>
    </source>
</evidence>
<evidence type="ECO:0000313" key="9">
    <source>
        <dbReference type="EMBL" id="VFD29553.1"/>
    </source>
</evidence>
<dbReference type="Gene3D" id="3.40.50.11420">
    <property type="match status" value="1"/>
</dbReference>
<dbReference type="Pfam" id="PF18133">
    <property type="entry name" value="HydF_tetramer"/>
    <property type="match status" value="1"/>
</dbReference>
<dbReference type="Pfam" id="PF01926">
    <property type="entry name" value="MMR_HSR1"/>
    <property type="match status" value="1"/>
</dbReference>
<evidence type="ECO:0000313" key="6">
    <source>
        <dbReference type="EMBL" id="CDS85954.1"/>
    </source>
</evidence>
<evidence type="ECO:0000259" key="3">
    <source>
        <dbReference type="Pfam" id="PF01926"/>
    </source>
</evidence>
<dbReference type="InterPro" id="IPR027417">
    <property type="entry name" value="P-loop_NTPase"/>
</dbReference>
<dbReference type="SUPFAM" id="SSF52540">
    <property type="entry name" value="P-loop containing nucleoside triphosphate hydrolases"/>
    <property type="match status" value="1"/>
</dbReference>
<dbReference type="GO" id="GO:0005737">
    <property type="term" value="C:cytoplasm"/>
    <property type="evidence" value="ECO:0007669"/>
    <property type="project" value="TreeGrafter"/>
</dbReference>
<dbReference type="FunFam" id="3.40.50.11420:FF:000001">
    <property type="entry name" value="Hydrogenase maturation GTPase HydF"/>
    <property type="match status" value="1"/>
</dbReference>
<keyword evidence="1" id="KW-0547">Nucleotide-binding</keyword>
<dbReference type="InterPro" id="IPR006073">
    <property type="entry name" value="GTP-bd"/>
</dbReference>
<reference evidence="9 10" key="2">
    <citation type="submission" date="2019-02" db="EMBL/GenBank/DDBJ databases">
        <authorList>
            <consortium name="Pathogen Informatics"/>
        </authorList>
    </citation>
    <scope>NUCLEOTIDE SEQUENCE [LARGE SCALE GENOMIC DNA]</scope>
    <source>
        <strain evidence="9">Clo34</strain>
        <strain evidence="10">clo34</strain>
    </source>
</reference>
<reference evidence="7" key="1">
    <citation type="submission" date="2014-07" db="EMBL/GenBank/DDBJ databases">
        <authorList>
            <person name="Monot Marc"/>
        </authorList>
    </citation>
    <scope>NUCLEOTIDE SEQUENCE</scope>
    <source>
        <strain evidence="8">7032989</strain>
        <strain evidence="7">7032994</strain>
    </source>
</reference>